<feature type="coiled-coil region" evidence="1">
    <location>
        <begin position="120"/>
        <end position="147"/>
    </location>
</feature>
<reference evidence="2 3" key="1">
    <citation type="submission" date="2014-06" db="EMBL/GenBank/DDBJ databases">
        <authorList>
            <person name="Swart Estienne"/>
        </authorList>
    </citation>
    <scope>NUCLEOTIDE SEQUENCE [LARGE SCALE GENOMIC DNA]</scope>
    <source>
        <strain evidence="2 3">130c</strain>
    </source>
</reference>
<protein>
    <recommendedName>
        <fullName evidence="4">C2H2-type domain-containing protein</fullName>
    </recommendedName>
</protein>
<sequence>MFDEKFQVVEAFNSEEDDGQQERKMVLKDHEKQNNTIVKQKHLYSSCDINQPQDRQETCPYCNKKFRLTEISDHKIAHEIHSYQVQGQKPVKNLLIQNEPEIQIATFDDKDEETLQQTKNDVAINQKEEDEQLIQELIKKIEEKKLLEKNSQGKNRMFKAFKSYIPSVNTIKNYIPKISLSFPKNNVNAAAVENYCCPICDVKYNQKYAEQMIETFKNNNGLVGVNLDDYGIRDYLKCKQCVKTIQDAQNS</sequence>
<keyword evidence="3" id="KW-1185">Reference proteome</keyword>
<proteinExistence type="predicted"/>
<gene>
    <name evidence="2" type="primary">Contig7100.g7590</name>
    <name evidence="2" type="ORF">STYLEM_4136</name>
</gene>
<dbReference type="EMBL" id="CCKQ01004013">
    <property type="protein sequence ID" value="CDW75149.1"/>
    <property type="molecule type" value="Genomic_DNA"/>
</dbReference>
<evidence type="ECO:0008006" key="4">
    <source>
        <dbReference type="Google" id="ProtNLM"/>
    </source>
</evidence>
<keyword evidence="1" id="KW-0175">Coiled coil</keyword>
<evidence type="ECO:0000313" key="3">
    <source>
        <dbReference type="Proteomes" id="UP000039865"/>
    </source>
</evidence>
<dbReference type="Proteomes" id="UP000039865">
    <property type="component" value="Unassembled WGS sequence"/>
</dbReference>
<dbReference type="AlphaFoldDB" id="A0A078A302"/>
<name>A0A078A302_STYLE</name>
<evidence type="ECO:0000313" key="2">
    <source>
        <dbReference type="EMBL" id="CDW75149.1"/>
    </source>
</evidence>
<dbReference type="InParanoid" id="A0A078A302"/>
<organism evidence="2 3">
    <name type="scientific">Stylonychia lemnae</name>
    <name type="common">Ciliate</name>
    <dbReference type="NCBI Taxonomy" id="5949"/>
    <lineage>
        <taxon>Eukaryota</taxon>
        <taxon>Sar</taxon>
        <taxon>Alveolata</taxon>
        <taxon>Ciliophora</taxon>
        <taxon>Intramacronucleata</taxon>
        <taxon>Spirotrichea</taxon>
        <taxon>Stichotrichia</taxon>
        <taxon>Sporadotrichida</taxon>
        <taxon>Oxytrichidae</taxon>
        <taxon>Stylonychinae</taxon>
        <taxon>Stylonychia</taxon>
    </lineage>
</organism>
<accession>A0A078A302</accession>
<evidence type="ECO:0000256" key="1">
    <source>
        <dbReference type="SAM" id="Coils"/>
    </source>
</evidence>